<dbReference type="GO" id="GO:0004109">
    <property type="term" value="F:coproporphyrinogen oxidase activity"/>
    <property type="evidence" value="ECO:0007669"/>
    <property type="project" value="InterPro"/>
</dbReference>
<evidence type="ECO:0000313" key="13">
    <source>
        <dbReference type="Proteomes" id="UP000064201"/>
    </source>
</evidence>
<evidence type="ECO:0000259" key="11">
    <source>
        <dbReference type="PROSITE" id="PS51918"/>
    </source>
</evidence>
<dbReference type="GO" id="GO:0006779">
    <property type="term" value="P:porphyrin-containing compound biosynthetic process"/>
    <property type="evidence" value="ECO:0007669"/>
    <property type="project" value="InterPro"/>
</dbReference>
<dbReference type="InterPro" id="IPR007197">
    <property type="entry name" value="rSAM"/>
</dbReference>
<dbReference type="Pfam" id="PF06969">
    <property type="entry name" value="HemN_C"/>
    <property type="match status" value="1"/>
</dbReference>
<evidence type="ECO:0000256" key="5">
    <source>
        <dbReference type="ARBA" id="ARBA00022691"/>
    </source>
</evidence>
<dbReference type="GO" id="GO:0051539">
    <property type="term" value="F:4 iron, 4 sulfur cluster binding"/>
    <property type="evidence" value="ECO:0007669"/>
    <property type="project" value="UniProtKB-UniRule"/>
</dbReference>
<dbReference type="GO" id="GO:0005737">
    <property type="term" value="C:cytoplasm"/>
    <property type="evidence" value="ECO:0007669"/>
    <property type="project" value="UniProtKB-SubCell"/>
</dbReference>
<name>A0A0G3G2X4_9GAMM</name>
<dbReference type="OrthoDB" id="9808022at2"/>
<dbReference type="CDD" id="cd01335">
    <property type="entry name" value="Radical_SAM"/>
    <property type="match status" value="1"/>
</dbReference>
<dbReference type="KEGG" id="tvr:TVD_00115"/>
<dbReference type="SMART" id="SM00729">
    <property type="entry name" value="Elp3"/>
    <property type="match status" value="1"/>
</dbReference>
<dbReference type="InterPro" id="IPR034505">
    <property type="entry name" value="Coproporphyrinogen-III_oxidase"/>
</dbReference>
<dbReference type="PANTHER" id="PTHR13932">
    <property type="entry name" value="COPROPORPHYRINIGEN III OXIDASE"/>
    <property type="match status" value="1"/>
</dbReference>
<dbReference type="EMBL" id="CP011367">
    <property type="protein sequence ID" value="AKJ93862.1"/>
    <property type="molecule type" value="Genomic_DNA"/>
</dbReference>
<dbReference type="PROSITE" id="PS51918">
    <property type="entry name" value="RADICAL_SAM"/>
    <property type="match status" value="1"/>
</dbReference>
<reference evidence="12 13" key="1">
    <citation type="submission" date="2015-04" db="EMBL/GenBank/DDBJ databases">
        <title>Complete Sequence for the Genome of the Thioalkalivibrio versutus D301.</title>
        <authorList>
            <person name="Mu T."/>
            <person name="Zhou J."/>
            <person name="Xu X."/>
        </authorList>
    </citation>
    <scope>NUCLEOTIDE SEQUENCE [LARGE SCALE GENOMIC DNA]</scope>
    <source>
        <strain evidence="12 13">D301</strain>
    </source>
</reference>
<dbReference type="InterPro" id="IPR006638">
    <property type="entry name" value="Elp3/MiaA/NifB-like_rSAM"/>
</dbReference>
<dbReference type="AlphaFoldDB" id="A0A0G3G2X4"/>
<dbReference type="STRING" id="106634.TVD_00115"/>
<dbReference type="SFLD" id="SFLDS00029">
    <property type="entry name" value="Radical_SAM"/>
    <property type="match status" value="1"/>
</dbReference>
<feature type="domain" description="Radical SAM core" evidence="11">
    <location>
        <begin position="23"/>
        <end position="256"/>
    </location>
</feature>
<evidence type="ECO:0000256" key="9">
    <source>
        <dbReference type="ARBA" id="ARBA00023186"/>
    </source>
</evidence>
<keyword evidence="7 10" id="KW-0408">Iron</keyword>
<dbReference type="Gene3D" id="3.20.20.70">
    <property type="entry name" value="Aldolase class I"/>
    <property type="match status" value="1"/>
</dbReference>
<proteinExistence type="inferred from homology"/>
<dbReference type="SFLD" id="SFLDG01082">
    <property type="entry name" value="B12-binding_domain_containing"/>
    <property type="match status" value="1"/>
</dbReference>
<keyword evidence="10" id="KW-0004">4Fe-4S</keyword>
<dbReference type="Pfam" id="PF04055">
    <property type="entry name" value="Radical_SAM"/>
    <property type="match status" value="1"/>
</dbReference>
<evidence type="ECO:0000256" key="2">
    <source>
        <dbReference type="ARBA" id="ARBA00006100"/>
    </source>
</evidence>
<keyword evidence="5 10" id="KW-0949">S-adenosyl-L-methionine</keyword>
<dbReference type="InterPro" id="IPR013785">
    <property type="entry name" value="Aldolase_TIM"/>
</dbReference>
<keyword evidence="4 10" id="KW-0349">Heme</keyword>
<evidence type="ECO:0000256" key="6">
    <source>
        <dbReference type="ARBA" id="ARBA00022723"/>
    </source>
</evidence>
<dbReference type="SFLD" id="SFLDG01065">
    <property type="entry name" value="anaerobic_coproporphyrinogen-I"/>
    <property type="match status" value="1"/>
</dbReference>
<evidence type="ECO:0000313" key="12">
    <source>
        <dbReference type="EMBL" id="AKJ93862.1"/>
    </source>
</evidence>
<gene>
    <name evidence="12" type="ORF">TVD_00115</name>
</gene>
<keyword evidence="10" id="KW-0963">Cytoplasm</keyword>
<keyword evidence="8 10" id="KW-0411">Iron-sulfur</keyword>
<dbReference type="PANTHER" id="PTHR13932:SF5">
    <property type="entry name" value="RADICAL S-ADENOSYL METHIONINE DOMAIN-CONTAINING PROTEIN 1, MITOCHONDRIAL"/>
    <property type="match status" value="1"/>
</dbReference>
<keyword evidence="6 10" id="KW-0479">Metal-binding</keyword>
<evidence type="ECO:0000256" key="1">
    <source>
        <dbReference type="ARBA" id="ARBA00001966"/>
    </source>
</evidence>
<evidence type="ECO:0000256" key="4">
    <source>
        <dbReference type="ARBA" id="ARBA00022617"/>
    </source>
</evidence>
<dbReference type="GO" id="GO:0046872">
    <property type="term" value="F:metal ion binding"/>
    <property type="evidence" value="ECO:0007669"/>
    <property type="project" value="UniProtKB-UniRule"/>
</dbReference>
<evidence type="ECO:0000256" key="10">
    <source>
        <dbReference type="RuleBase" id="RU364116"/>
    </source>
</evidence>
<organism evidence="12 13">
    <name type="scientific">Thioalkalivibrio versutus</name>
    <dbReference type="NCBI Taxonomy" id="106634"/>
    <lineage>
        <taxon>Bacteria</taxon>
        <taxon>Pseudomonadati</taxon>
        <taxon>Pseudomonadota</taxon>
        <taxon>Gammaproteobacteria</taxon>
        <taxon>Chromatiales</taxon>
        <taxon>Ectothiorhodospiraceae</taxon>
        <taxon>Thioalkalivibrio</taxon>
    </lineage>
</organism>
<dbReference type="RefSeq" id="WP_047250468.1">
    <property type="nucleotide sequence ID" value="NZ_CP011367.1"/>
</dbReference>
<sequence>MTGLGAFDATRGLAYAPHMNSALTHPPPLALYVHLPWCVRKCPYCDFNSHEPRGEAPFDDYVAALLRDLEGQLPDVWGRRLESVFIGGGTPSLFPPEALDALMSGLRARLPLRPDCEVTLEANPGTADRAYFRGYREAGVNRLSLGVQSFDDAMLARLGRIHGATEARDAVEHARAAGFEAINLDLMFGLPGQSVAAGLADLQAAIDQDPGHISWYQLTLEPNTLFAARPPELPEDVTIEELFTRGQSHLAAAGYTRYEISAYARAGQECRHNCNYWTFGDYLGIGAGAHGKLTQVHDGTILRRVKPRQPEAYLAGPLQHNDQTVPTAERPFEFMLNALRLVEGVPAASFEAHCGLPLAALEPALSELRADGLLAADTERLQATERGLAFLNDVLERFLPEGTPQDSIATPIAWPAGREEGR</sequence>
<dbReference type="NCBIfam" id="TIGR00539">
    <property type="entry name" value="hemN_rel"/>
    <property type="match status" value="1"/>
</dbReference>
<accession>A0A0G3G2X4</accession>
<dbReference type="SFLD" id="SFLDF00288">
    <property type="entry name" value="HemN-like__clustered_with_nucl"/>
    <property type="match status" value="1"/>
</dbReference>
<protein>
    <recommendedName>
        <fullName evidence="3 10">Heme chaperone HemW</fullName>
    </recommendedName>
</protein>
<dbReference type="InterPro" id="IPR004559">
    <property type="entry name" value="HemW-like"/>
</dbReference>
<evidence type="ECO:0000256" key="7">
    <source>
        <dbReference type="ARBA" id="ARBA00023004"/>
    </source>
</evidence>
<comment type="function">
    <text evidence="10">Probably acts as a heme chaperone, transferring heme to an unknown acceptor. Binds one molecule of heme per monomer, possibly covalently. Binds 1 [4Fe-4S] cluster. The cluster is coordinated with 3 cysteines and an exchangeable S-adenosyl-L-methionine.</text>
</comment>
<comment type="cofactor">
    <cofactor evidence="1">
        <name>[4Fe-4S] cluster</name>
        <dbReference type="ChEBI" id="CHEBI:49883"/>
    </cofactor>
</comment>
<evidence type="ECO:0000256" key="3">
    <source>
        <dbReference type="ARBA" id="ARBA00017228"/>
    </source>
</evidence>
<dbReference type="SUPFAM" id="SSF102114">
    <property type="entry name" value="Radical SAM enzymes"/>
    <property type="match status" value="1"/>
</dbReference>
<keyword evidence="9 10" id="KW-0143">Chaperone</keyword>
<dbReference type="InterPro" id="IPR010723">
    <property type="entry name" value="HemN_C"/>
</dbReference>
<comment type="subcellular location">
    <subcellularLocation>
        <location evidence="10">Cytoplasm</location>
    </subcellularLocation>
</comment>
<evidence type="ECO:0000256" key="8">
    <source>
        <dbReference type="ARBA" id="ARBA00023014"/>
    </source>
</evidence>
<comment type="similarity">
    <text evidence="2">Belongs to the anaerobic coproporphyrinogen-III oxidase family. HemW subfamily.</text>
</comment>
<keyword evidence="13" id="KW-1185">Reference proteome</keyword>
<dbReference type="PATRIC" id="fig|106634.4.peg.21"/>
<dbReference type="Proteomes" id="UP000064201">
    <property type="component" value="Chromosome"/>
</dbReference>
<dbReference type="SFLD" id="SFLDF00562">
    <property type="entry name" value="HemN-like__clustered_with_heat"/>
    <property type="match status" value="1"/>
</dbReference>
<dbReference type="InterPro" id="IPR058240">
    <property type="entry name" value="rSAM_sf"/>
</dbReference>